<keyword evidence="1 3" id="KW-0147">Chitin-binding</keyword>
<dbReference type="CDD" id="cd11618">
    <property type="entry name" value="ChtBD1_1"/>
    <property type="match status" value="2"/>
</dbReference>
<dbReference type="PANTHER" id="PTHR47849">
    <property type="entry name" value="CHITIN-BINDING LECTIN 1"/>
    <property type="match status" value="1"/>
</dbReference>
<dbReference type="SMART" id="SM00270">
    <property type="entry name" value="ChtBD1"/>
    <property type="match status" value="4"/>
</dbReference>
<sequence>MLGGRVQGLPVEILDGRPLRASADGLLCGGKWGNCCSKYGYCGTGTNYCSLENCYSGDCEIPVRPNNGLPWLTGTTRNESCGGAEGYTCDVAFGNCCSKDGVCGALVEHCGTGCSAKPTSTRSSTSSFPSATKVSTDGSCGGSDRITCKGSTFGNCCSSAGYCGSSSDYCGAGRQSAFGDATPSPTNLSTDGSCGGANKYRCPGSAFGDCCSPAGYCGSSTGHCGAGCQSAFGTCSVAADVSPDGTCGGANGYKCAGWIQLRKLLQRQRVLRQLVGSLRHGLPAGLRDLPRNLAGRHVRRVERLQVRRIRIWELLQPGGILRFDGGSLRDGLPGRLWNVPRRFDRWHLRWRQWLQVRGLDFRKLLQRDWVLREFGRPLRFGLPGGFRDVSGRLDRRHLRRKPGTQVQWLNFWQLLLRRGLLRQFQRPLRYGLSSCVWDLPWGVDGWYMWR</sequence>
<comment type="caution">
    <text evidence="5">The sequence shown here is derived from an EMBL/GenBank/DDBJ whole genome shotgun (WGS) entry which is preliminary data.</text>
</comment>
<feature type="domain" description="Chitin-binding type-1" evidence="4">
    <location>
        <begin position="191"/>
        <end position="237"/>
    </location>
</feature>
<dbReference type="PANTHER" id="PTHR47849:SF8">
    <property type="entry name" value="LECTIN"/>
    <property type="match status" value="1"/>
</dbReference>
<protein>
    <recommendedName>
        <fullName evidence="4">Chitin-binding type-1 domain-containing protein</fullName>
    </recommendedName>
</protein>
<dbReference type="GO" id="GO:0008061">
    <property type="term" value="F:chitin binding"/>
    <property type="evidence" value="ECO:0007669"/>
    <property type="project" value="UniProtKB-UniRule"/>
</dbReference>
<name>A0A8H6U6H3_9PEZI</name>
<comment type="caution">
    <text evidence="3">Lacks conserved residue(s) required for the propagation of feature annotation.</text>
</comment>
<feature type="domain" description="Chitin-binding type-1" evidence="4">
    <location>
        <begin position="16"/>
        <end position="61"/>
    </location>
</feature>
<evidence type="ECO:0000256" key="2">
    <source>
        <dbReference type="ARBA" id="ARBA00023157"/>
    </source>
</evidence>
<gene>
    <name evidence="5" type="ORF">CPLU01_00382</name>
</gene>
<feature type="disulfide bond" evidence="3">
    <location>
        <begin position="35"/>
        <end position="49"/>
    </location>
</feature>
<accession>A0A8H6U6H3</accession>
<keyword evidence="6" id="KW-1185">Reference proteome</keyword>
<evidence type="ECO:0000313" key="6">
    <source>
        <dbReference type="Proteomes" id="UP000654918"/>
    </source>
</evidence>
<evidence type="ECO:0000313" key="5">
    <source>
        <dbReference type="EMBL" id="KAF6841710.1"/>
    </source>
</evidence>
<proteinExistence type="predicted"/>
<dbReference type="InterPro" id="IPR036861">
    <property type="entry name" value="Endochitinase-like_sf"/>
</dbReference>
<dbReference type="Gene3D" id="3.30.60.10">
    <property type="entry name" value="Endochitinase-like"/>
    <property type="match status" value="4"/>
</dbReference>
<dbReference type="PROSITE" id="PS50941">
    <property type="entry name" value="CHIT_BIND_I_2"/>
    <property type="match status" value="2"/>
</dbReference>
<dbReference type="Proteomes" id="UP000654918">
    <property type="component" value="Unassembled WGS sequence"/>
</dbReference>
<reference evidence="5" key="1">
    <citation type="journal article" date="2020" name="Phytopathology">
        <title>Genome Sequence Resources of Colletotrichum truncatum, C. plurivorum, C. musicola, and C. sojae: Four Species Pathogenic to Soybean (Glycine max).</title>
        <authorList>
            <person name="Rogerio F."/>
            <person name="Boufleur T.R."/>
            <person name="Ciampi-Guillardi M."/>
            <person name="Sukno S.A."/>
            <person name="Thon M.R."/>
            <person name="Massola Junior N.S."/>
            <person name="Baroncelli R."/>
        </authorList>
    </citation>
    <scope>NUCLEOTIDE SEQUENCE</scope>
    <source>
        <strain evidence="5">LFN00145</strain>
    </source>
</reference>
<feature type="disulfide bond" evidence="3">
    <location>
        <begin position="210"/>
        <end position="224"/>
    </location>
</feature>
<organism evidence="5 6">
    <name type="scientific">Colletotrichum plurivorum</name>
    <dbReference type="NCBI Taxonomy" id="2175906"/>
    <lineage>
        <taxon>Eukaryota</taxon>
        <taxon>Fungi</taxon>
        <taxon>Dikarya</taxon>
        <taxon>Ascomycota</taxon>
        <taxon>Pezizomycotina</taxon>
        <taxon>Sordariomycetes</taxon>
        <taxon>Hypocreomycetidae</taxon>
        <taxon>Glomerellales</taxon>
        <taxon>Glomerellaceae</taxon>
        <taxon>Colletotrichum</taxon>
        <taxon>Colletotrichum orchidearum species complex</taxon>
    </lineage>
</organism>
<dbReference type="SUPFAM" id="SSF57016">
    <property type="entry name" value="Plant lectins/antimicrobial peptides"/>
    <property type="match status" value="4"/>
</dbReference>
<dbReference type="AlphaFoldDB" id="A0A8H6U6H3"/>
<keyword evidence="2 3" id="KW-1015">Disulfide bond</keyword>
<evidence type="ECO:0000256" key="1">
    <source>
        <dbReference type="ARBA" id="ARBA00022669"/>
    </source>
</evidence>
<dbReference type="EMBL" id="WIGO01000002">
    <property type="protein sequence ID" value="KAF6841710.1"/>
    <property type="molecule type" value="Genomic_DNA"/>
</dbReference>
<evidence type="ECO:0000259" key="4">
    <source>
        <dbReference type="PROSITE" id="PS50941"/>
    </source>
</evidence>
<evidence type="ECO:0000256" key="3">
    <source>
        <dbReference type="PROSITE-ProRule" id="PRU00261"/>
    </source>
</evidence>
<dbReference type="InterPro" id="IPR001002">
    <property type="entry name" value="Chitin-bd_1"/>
</dbReference>